<dbReference type="Pfam" id="PF13690">
    <property type="entry name" value="CheX"/>
    <property type="match status" value="1"/>
</dbReference>
<dbReference type="InterPro" id="IPR038756">
    <property type="entry name" value="CheX-like"/>
</dbReference>
<sequence length="154" mass="16834">MDVKYINPFFDAFLNVMPELGINDIKRGKISLRGKTIESMGVLIIIGIVGDLKGNIIYETTIENAKAIASKMMMGAPVKELDEMAQSAIEELTNMLTANASTSFSNEGIRIDISTPTLMYGNFKASSNADKTICVEMIIDGLSFRVNVAIEKCK</sequence>
<dbReference type="Proteomes" id="UP000093694">
    <property type="component" value="Unassembled WGS sequence"/>
</dbReference>
<dbReference type="Proteomes" id="UP000077384">
    <property type="component" value="Unassembled WGS sequence"/>
</dbReference>
<keyword evidence="6" id="KW-1185">Reference proteome</keyword>
<dbReference type="SUPFAM" id="SSF103039">
    <property type="entry name" value="CheC-like"/>
    <property type="match status" value="1"/>
</dbReference>
<evidence type="ECO:0000313" key="3">
    <source>
        <dbReference type="EMBL" id="OAA94035.1"/>
    </source>
</evidence>
<name>A0A162JEH0_9CLOT</name>
<dbReference type="InterPro" id="IPR028976">
    <property type="entry name" value="CheC-like_sf"/>
</dbReference>
<evidence type="ECO:0000313" key="5">
    <source>
        <dbReference type="Proteomes" id="UP000077384"/>
    </source>
</evidence>
<proteinExistence type="predicted"/>
<keyword evidence="3" id="KW-0378">Hydrolase</keyword>
<dbReference type="EC" id="3.-.-.-" evidence="3"/>
<dbReference type="PANTHER" id="PTHR39452:SF1">
    <property type="entry name" value="CHEY-P PHOSPHATASE CHEX"/>
    <property type="match status" value="1"/>
</dbReference>
<dbReference type="EMBL" id="LROR01000032">
    <property type="protein sequence ID" value="OBR96597.1"/>
    <property type="molecule type" value="Genomic_DNA"/>
</dbReference>
<dbReference type="RefSeq" id="WP_013238540.1">
    <property type="nucleotide sequence ID" value="NZ_LITQ01000008.1"/>
</dbReference>
<organism evidence="3 5">
    <name type="scientific">Clostridium coskatii</name>
    <dbReference type="NCBI Taxonomy" id="1705578"/>
    <lineage>
        <taxon>Bacteria</taxon>
        <taxon>Bacillati</taxon>
        <taxon>Bacillota</taxon>
        <taxon>Clostridia</taxon>
        <taxon>Eubacteriales</taxon>
        <taxon>Clostridiaceae</taxon>
        <taxon>Clostridium</taxon>
    </lineage>
</organism>
<keyword evidence="1" id="KW-0145">Chemotaxis</keyword>
<dbReference type="PANTHER" id="PTHR39452">
    <property type="entry name" value="CHEY-P PHOSPHATASE CHEX"/>
    <property type="match status" value="1"/>
</dbReference>
<evidence type="ECO:0000313" key="6">
    <source>
        <dbReference type="Proteomes" id="UP000093694"/>
    </source>
</evidence>
<dbReference type="Gene3D" id="3.40.1550.10">
    <property type="entry name" value="CheC-like"/>
    <property type="match status" value="1"/>
</dbReference>
<dbReference type="GO" id="GO:0006935">
    <property type="term" value="P:chemotaxis"/>
    <property type="evidence" value="ECO:0007669"/>
    <property type="project" value="UniProtKB-KW"/>
</dbReference>
<gene>
    <name evidence="3" type="primary">cheX</name>
    <name evidence="4" type="ORF">CLCOS_07590</name>
    <name evidence="3" type="ORF">WX73_03605</name>
</gene>
<protein>
    <submittedName>
        <fullName evidence="3">CheY-P phosphatase CheX</fullName>
        <ecNumber evidence="3">3.-.-.-</ecNumber>
    </submittedName>
</protein>
<evidence type="ECO:0000313" key="4">
    <source>
        <dbReference type="EMBL" id="OBR96597.1"/>
    </source>
</evidence>
<dbReference type="GO" id="GO:0016787">
    <property type="term" value="F:hydrolase activity"/>
    <property type="evidence" value="ECO:0007669"/>
    <property type="project" value="UniProtKB-KW"/>
</dbReference>
<evidence type="ECO:0000256" key="1">
    <source>
        <dbReference type="ARBA" id="ARBA00022500"/>
    </source>
</evidence>
<reference evidence="3 5" key="1">
    <citation type="journal article" date="2015" name="Biotechnol. Bioeng.">
        <title>Genome sequence and phenotypic characterization of Caulobacter segnis.</title>
        <authorList>
            <person name="Patel S."/>
            <person name="Fletcher B."/>
            <person name="Scott D.C."/>
            <person name="Ely B."/>
        </authorList>
    </citation>
    <scope>NUCLEOTIDE SEQUENCE [LARGE SCALE GENOMIC DNA]</scope>
    <source>
        <strain evidence="3 5">PS02</strain>
    </source>
</reference>
<dbReference type="InterPro" id="IPR028051">
    <property type="entry name" value="CheX-like_dom"/>
</dbReference>
<feature type="domain" description="Chemotaxis phosphatase CheX-like" evidence="2">
    <location>
        <begin position="43"/>
        <end position="124"/>
    </location>
</feature>
<reference evidence="4 6" key="2">
    <citation type="journal article" date="2016" name="Front. Microbiol.">
        <title>Industrial Acetogenic Biocatalysts: A Comparative Metabolic and Genomic Analysis.</title>
        <authorList>
            <person name="Bengelsdorf F."/>
            <person name="Poehlein A."/>
            <person name="Sonja S."/>
            <person name="Erz C."/>
            <person name="Hummel T."/>
            <person name="Hoffmeister S."/>
            <person name="Daniel R."/>
            <person name="Durre P."/>
        </authorList>
    </citation>
    <scope>NUCLEOTIDE SEQUENCE [LARGE SCALE GENOMIC DNA]</scope>
    <source>
        <strain evidence="4 6">PTA-10522</strain>
    </source>
</reference>
<evidence type="ECO:0000259" key="2">
    <source>
        <dbReference type="Pfam" id="PF13690"/>
    </source>
</evidence>
<dbReference type="AlphaFoldDB" id="A0A162JEH0"/>
<accession>A0A162JEH0</accession>
<dbReference type="CDD" id="cd17906">
    <property type="entry name" value="CheX"/>
    <property type="match status" value="1"/>
</dbReference>
<comment type="caution">
    <text evidence="3">The sequence shown here is derived from an EMBL/GenBank/DDBJ whole genome shotgun (WGS) entry which is preliminary data.</text>
</comment>
<dbReference type="EMBL" id="LITQ01000008">
    <property type="protein sequence ID" value="OAA94035.1"/>
    <property type="molecule type" value="Genomic_DNA"/>
</dbReference>
<dbReference type="PATRIC" id="fig|1705578.3.peg.3595"/>